<feature type="coiled-coil region" evidence="1">
    <location>
        <begin position="226"/>
        <end position="286"/>
    </location>
</feature>
<protein>
    <submittedName>
        <fullName evidence="4">TRAF-type domain-containing protein</fullName>
    </submittedName>
</protein>
<keyword evidence="3" id="KW-1185">Reference proteome</keyword>
<evidence type="ECO:0000313" key="2">
    <source>
        <dbReference type="EMBL" id="VDM04924.1"/>
    </source>
</evidence>
<dbReference type="WBParaSite" id="SSLN_0001923401-mRNA-1">
    <property type="protein sequence ID" value="SSLN_0001923401-mRNA-1"/>
    <property type="gene ID" value="SSLN_0001923401"/>
</dbReference>
<evidence type="ECO:0000313" key="3">
    <source>
        <dbReference type="Proteomes" id="UP000275846"/>
    </source>
</evidence>
<name>A0A183TPY9_SCHSO</name>
<reference evidence="4" key="1">
    <citation type="submission" date="2016-06" db="UniProtKB">
        <authorList>
            <consortium name="WormBaseParasite"/>
        </authorList>
    </citation>
    <scope>IDENTIFICATION</scope>
</reference>
<reference evidence="2 3" key="2">
    <citation type="submission" date="2018-11" db="EMBL/GenBank/DDBJ databases">
        <authorList>
            <consortium name="Pathogen Informatics"/>
        </authorList>
    </citation>
    <scope>NUCLEOTIDE SEQUENCE [LARGE SCALE GENOMIC DNA]</scope>
    <source>
        <strain evidence="2 3">NST_G2</strain>
    </source>
</reference>
<evidence type="ECO:0000313" key="4">
    <source>
        <dbReference type="WBParaSite" id="SSLN_0001923401-mRNA-1"/>
    </source>
</evidence>
<keyword evidence="1" id="KW-0175">Coiled coil</keyword>
<sequence length="344" mass="38188">MVQPSSGVCAEQPNDLNVSVTRDPVRRCCYSLMQINIMAWANWQKVDTARTNAKNYGTGENQMALSVVEQQLTRPKNPHTMLCGHTFCLNPCLAPVDLNQSFVQCPFCYIETHIADLKPGTSMQSSCTEPCQGVDPECITSCPVPEECEHRSDTNCPVSKALESVKEKLACLSTARASLEPLQSALRKSASCKMSLLTEVIAAGRELRYSTYVSLEKVKLLVASTYTEELTRLKKLQRHLLRLKKRRDTLLQTASDMPEELTLSTLKELEQSTRTLIDRAKDIQKSVESIEGSNLDNLELNPKCASIRHQLENLSLVTSESVNVQGQLAVLPTVTETSKPAEQT</sequence>
<gene>
    <name evidence="2" type="ORF">SSLN_LOCUS18538</name>
</gene>
<dbReference type="AlphaFoldDB" id="A0A183TPY9"/>
<dbReference type="Proteomes" id="UP000275846">
    <property type="component" value="Unassembled WGS sequence"/>
</dbReference>
<evidence type="ECO:0000256" key="1">
    <source>
        <dbReference type="SAM" id="Coils"/>
    </source>
</evidence>
<dbReference type="EMBL" id="UYSU01044664">
    <property type="protein sequence ID" value="VDM04924.1"/>
    <property type="molecule type" value="Genomic_DNA"/>
</dbReference>
<accession>A0A183TPY9</accession>
<organism evidence="4">
    <name type="scientific">Schistocephalus solidus</name>
    <name type="common">Tapeworm</name>
    <dbReference type="NCBI Taxonomy" id="70667"/>
    <lineage>
        <taxon>Eukaryota</taxon>
        <taxon>Metazoa</taxon>
        <taxon>Spiralia</taxon>
        <taxon>Lophotrochozoa</taxon>
        <taxon>Platyhelminthes</taxon>
        <taxon>Cestoda</taxon>
        <taxon>Eucestoda</taxon>
        <taxon>Diphyllobothriidea</taxon>
        <taxon>Diphyllobothriidae</taxon>
        <taxon>Schistocephalus</taxon>
    </lineage>
</organism>
<proteinExistence type="predicted"/>